<dbReference type="Proteomes" id="UP000076927">
    <property type="component" value="Chromosome"/>
</dbReference>
<keyword evidence="1 6" id="KW-0479">Metal-binding</keyword>
<organism evidence="10 11">
    <name type="scientific">Paenibacillus swuensis</name>
    <dbReference type="NCBI Taxonomy" id="1178515"/>
    <lineage>
        <taxon>Bacteria</taxon>
        <taxon>Bacillati</taxon>
        <taxon>Bacillota</taxon>
        <taxon>Bacilli</taxon>
        <taxon>Bacillales</taxon>
        <taxon>Paenibacillaceae</taxon>
        <taxon>Paenibacillus</taxon>
    </lineage>
</organism>
<accession>A0A172TPQ4</accession>
<sequence length="497" mass="55256">MLQVKPYQFWFVTGSQHLYGPETLKEVEAHSRTITEGLHKDPALAFELVFKPVLTTPDAIRKLCIEANSDDTCAGIITWMHTFSPAKMWIAGLSQLNKPLLHLHTQYNRDIPWASIDMDFMNLNQAAHGDREYGFIGARMGISRKVVVGYWEDGAVRGRLGSWMRTAVAFAESRTLKVARFGDNMRQVAVTEGDKVEAQIKFGWEVNGYGVGDLVAKVNAVTDDELNRLMDEYDSAYDLTPEARTEGAVRESIRYQARLELGMRAFLEEGGFTAFTTTFEDLHGLKQLPGLAVQRLMADGYGFGGEGDWKTSALVRLMKIMAGNEGTSFMEDYTYHLDPENELVLGAHMLEICPTISAGKPKIEVHPLGIGGKEDPARMVFDGRSGSALNASIIDMGNRFRLIVNQVDAVQPTEAMPNLPVARVLWKVQPSLKDGVEAWILAGGAHHTGFSYVVTAEQLNDFAEMAGIECVHIDNSTTPHAFRNELRLNDIAWRLSK</sequence>
<evidence type="ECO:0000259" key="8">
    <source>
        <dbReference type="Pfam" id="PF11762"/>
    </source>
</evidence>
<comment type="pathway">
    <text evidence="6">Carbohydrate degradation; L-arabinose degradation via L-ribulose; D-xylulose 5-phosphate from L-arabinose (bacterial route): step 1/3.</text>
</comment>
<comment type="similarity">
    <text evidence="6">Belongs to the arabinose isomerase family.</text>
</comment>
<feature type="binding site" evidence="6">
    <location>
        <position position="306"/>
    </location>
    <ligand>
        <name>Mn(2+)</name>
        <dbReference type="ChEBI" id="CHEBI:29035"/>
    </ligand>
</feature>
<dbReference type="PATRIC" id="fig|1178515.4.peg.4042"/>
<keyword evidence="11" id="KW-1185">Reference proteome</keyword>
<dbReference type="InterPro" id="IPR055390">
    <property type="entry name" value="AraA_central"/>
</dbReference>
<gene>
    <name evidence="6" type="primary">araA</name>
    <name evidence="10" type="ORF">SY83_19980</name>
</gene>
<feature type="domain" description="L-arabinose isomerase C-terminal" evidence="8">
    <location>
        <begin position="326"/>
        <end position="469"/>
    </location>
</feature>
<dbReference type="SUPFAM" id="SSF50443">
    <property type="entry name" value="FucI/AraA C-terminal domain-like"/>
    <property type="match status" value="1"/>
</dbReference>
<dbReference type="InterPro" id="IPR004216">
    <property type="entry name" value="Fuc/Ara_isomerase_C"/>
</dbReference>
<reference evidence="10 11" key="1">
    <citation type="submission" date="2015-01" db="EMBL/GenBank/DDBJ databases">
        <title>Paenibacillus swuensis/DY6/whole genome sequencing.</title>
        <authorList>
            <person name="Kim M.K."/>
            <person name="Srinivasan S."/>
            <person name="Lee J.-J."/>
        </authorList>
    </citation>
    <scope>NUCLEOTIDE SEQUENCE [LARGE SCALE GENOMIC DNA]</scope>
    <source>
        <strain evidence="10 11">DY6</strain>
    </source>
</reference>
<keyword evidence="2 6" id="KW-0054">Arabinose catabolism</keyword>
<dbReference type="HAMAP" id="MF_00519">
    <property type="entry name" value="Arabinose_Isome"/>
    <property type="match status" value="1"/>
</dbReference>
<comment type="function">
    <text evidence="6">Catalyzes the conversion of L-arabinose to L-ribulose.</text>
</comment>
<dbReference type="PANTHER" id="PTHR38464:SF1">
    <property type="entry name" value="L-ARABINOSE ISOMERASE"/>
    <property type="match status" value="1"/>
</dbReference>
<dbReference type="InterPro" id="IPR009015">
    <property type="entry name" value="Fucose_isomerase_N/cen_sf"/>
</dbReference>
<dbReference type="NCBIfam" id="NF002795">
    <property type="entry name" value="PRK02929.1"/>
    <property type="match status" value="1"/>
</dbReference>
<evidence type="ECO:0000256" key="5">
    <source>
        <dbReference type="ARBA" id="ARBA00023277"/>
    </source>
</evidence>
<dbReference type="UniPathway" id="UPA00145">
    <property type="reaction ID" value="UER00565"/>
</dbReference>
<evidence type="ECO:0000313" key="11">
    <source>
        <dbReference type="Proteomes" id="UP000076927"/>
    </source>
</evidence>
<dbReference type="GO" id="GO:0008733">
    <property type="term" value="F:L-arabinose isomerase activity"/>
    <property type="evidence" value="ECO:0007669"/>
    <property type="project" value="UniProtKB-UniRule"/>
</dbReference>
<dbReference type="AlphaFoldDB" id="A0A172TPQ4"/>
<feature type="domain" description="L-arabinose isomerase central" evidence="9">
    <location>
        <begin position="177"/>
        <end position="323"/>
    </location>
</feature>
<feature type="binding site" evidence="6">
    <location>
        <position position="348"/>
    </location>
    <ligand>
        <name>Mn(2+)</name>
        <dbReference type="ChEBI" id="CHEBI:29035"/>
    </ligand>
</feature>
<dbReference type="KEGG" id="pswu:SY83_19980"/>
<evidence type="ECO:0000256" key="1">
    <source>
        <dbReference type="ARBA" id="ARBA00022723"/>
    </source>
</evidence>
<dbReference type="CDD" id="cd03557">
    <property type="entry name" value="L-arabinose_isomerase"/>
    <property type="match status" value="1"/>
</dbReference>
<evidence type="ECO:0000259" key="7">
    <source>
        <dbReference type="Pfam" id="PF02610"/>
    </source>
</evidence>
<dbReference type="PIRSF" id="PIRSF001478">
    <property type="entry name" value="L-ara_isomerase"/>
    <property type="match status" value="1"/>
</dbReference>
<proteinExistence type="inferred from homology"/>
<evidence type="ECO:0000259" key="9">
    <source>
        <dbReference type="Pfam" id="PF24856"/>
    </source>
</evidence>
<dbReference type="PANTHER" id="PTHR38464">
    <property type="entry name" value="L-ARABINOSE ISOMERASE"/>
    <property type="match status" value="1"/>
</dbReference>
<evidence type="ECO:0000256" key="3">
    <source>
        <dbReference type="ARBA" id="ARBA00023211"/>
    </source>
</evidence>
<dbReference type="InterPro" id="IPR055389">
    <property type="entry name" value="AraA_N"/>
</dbReference>
<evidence type="ECO:0000256" key="4">
    <source>
        <dbReference type="ARBA" id="ARBA00023235"/>
    </source>
</evidence>
<dbReference type="Pfam" id="PF11762">
    <property type="entry name" value="Arabinose_Iso_C"/>
    <property type="match status" value="1"/>
</dbReference>
<feature type="binding site" evidence="6">
    <location>
        <position position="331"/>
    </location>
    <ligand>
        <name>Mn(2+)</name>
        <dbReference type="ChEBI" id="CHEBI:29035"/>
    </ligand>
</feature>
<dbReference type="RefSeq" id="WP_068611231.1">
    <property type="nucleotide sequence ID" value="NZ_CP011388.1"/>
</dbReference>
<feature type="binding site" evidence="6">
    <location>
        <position position="447"/>
    </location>
    <ligand>
        <name>Mn(2+)</name>
        <dbReference type="ChEBI" id="CHEBI:29035"/>
    </ligand>
</feature>
<comment type="cofactor">
    <cofactor evidence="6">
        <name>Mn(2+)</name>
        <dbReference type="ChEBI" id="CHEBI:29035"/>
    </cofactor>
    <text evidence="6">Binds 1 Mn(2+) ion per subunit.</text>
</comment>
<dbReference type="SUPFAM" id="SSF53743">
    <property type="entry name" value="FucI/AraA N-terminal and middle domains"/>
    <property type="match status" value="1"/>
</dbReference>
<evidence type="ECO:0000313" key="10">
    <source>
        <dbReference type="EMBL" id="ANE49059.1"/>
    </source>
</evidence>
<dbReference type="STRING" id="1178515.SY83_19980"/>
<protein>
    <recommendedName>
        <fullName evidence="6">L-arabinose isomerase</fullName>
        <ecNumber evidence="6">5.3.1.4</ecNumber>
    </recommendedName>
</protein>
<dbReference type="GO" id="GO:0005829">
    <property type="term" value="C:cytosol"/>
    <property type="evidence" value="ECO:0007669"/>
    <property type="project" value="TreeGrafter"/>
</dbReference>
<dbReference type="EMBL" id="CP011388">
    <property type="protein sequence ID" value="ANE49059.1"/>
    <property type="molecule type" value="Genomic_DNA"/>
</dbReference>
<name>A0A172TPQ4_9BACL</name>
<evidence type="ECO:0000256" key="2">
    <source>
        <dbReference type="ARBA" id="ARBA00022935"/>
    </source>
</evidence>
<evidence type="ECO:0000256" key="6">
    <source>
        <dbReference type="HAMAP-Rule" id="MF_00519"/>
    </source>
</evidence>
<keyword evidence="3 6" id="KW-0464">Manganese</keyword>
<dbReference type="GO" id="GO:0019569">
    <property type="term" value="P:L-arabinose catabolic process to D-xylulose 5-phosphate"/>
    <property type="evidence" value="ECO:0007669"/>
    <property type="project" value="UniProtKB-UniRule"/>
</dbReference>
<dbReference type="Pfam" id="PF24856">
    <property type="entry name" value="AraA_central"/>
    <property type="match status" value="1"/>
</dbReference>
<dbReference type="Pfam" id="PF02610">
    <property type="entry name" value="AraA_N"/>
    <property type="match status" value="1"/>
</dbReference>
<dbReference type="InterPro" id="IPR038583">
    <property type="entry name" value="AraA_N_sf"/>
</dbReference>
<dbReference type="GO" id="GO:0030145">
    <property type="term" value="F:manganese ion binding"/>
    <property type="evidence" value="ECO:0007669"/>
    <property type="project" value="UniProtKB-UniRule"/>
</dbReference>
<feature type="domain" description="L-arabinose isomerase N-terminal" evidence="7">
    <location>
        <begin position="7"/>
        <end position="173"/>
    </location>
</feature>
<dbReference type="InterPro" id="IPR024664">
    <property type="entry name" value="Ara_Isoase_C"/>
</dbReference>
<dbReference type="Gene3D" id="3.40.50.10940">
    <property type="match status" value="1"/>
</dbReference>
<keyword evidence="5 6" id="KW-0119">Carbohydrate metabolism</keyword>
<comment type="catalytic activity">
    <reaction evidence="6">
        <text>beta-L-arabinopyranose = L-ribulose</text>
        <dbReference type="Rhea" id="RHEA:14821"/>
        <dbReference type="ChEBI" id="CHEBI:16880"/>
        <dbReference type="ChEBI" id="CHEBI:40886"/>
        <dbReference type="EC" id="5.3.1.4"/>
    </reaction>
</comment>
<dbReference type="EC" id="5.3.1.4" evidence="6"/>
<dbReference type="OrthoDB" id="9765600at2"/>
<dbReference type="InterPro" id="IPR003762">
    <property type="entry name" value="Lara_isomerase"/>
</dbReference>
<keyword evidence="4 6" id="KW-0413">Isomerase</keyword>